<proteinExistence type="predicted"/>
<evidence type="ECO:0000256" key="9">
    <source>
        <dbReference type="ARBA" id="ARBA00023159"/>
    </source>
</evidence>
<dbReference type="GO" id="GO:0000978">
    <property type="term" value="F:RNA polymerase II cis-regulatory region sequence-specific DNA binding"/>
    <property type="evidence" value="ECO:0007669"/>
    <property type="project" value="TreeGrafter"/>
</dbReference>
<comment type="subunit">
    <text evidence="13">Interacts with FIZ1; this interaction represses transactivation. Interacts (via the leucine-zipper domain) with CRX.</text>
</comment>
<feature type="region of interest" description="Disordered" evidence="16">
    <location>
        <begin position="173"/>
        <end position="207"/>
    </location>
</feature>
<dbReference type="Gene3D" id="1.20.5.170">
    <property type="match status" value="1"/>
</dbReference>
<dbReference type="PANTHER" id="PTHR10129">
    <property type="entry name" value="TRANSCRIPTION FACTOR MAF"/>
    <property type="match status" value="1"/>
</dbReference>
<dbReference type="InParanoid" id="A0A1W4W5H3"/>
<comment type="function">
    <text evidence="12">Acts as a transcriptional activator which regulates the expression of several rod-specific genes, including RHO and PDE6B. Also functions as a transcriptional coactivator, stimulating transcription mediated by the transcription factor CRX and NR2E3. Binds to the rhodopsin promoter in a sequence-specific manner.</text>
</comment>
<dbReference type="Proteomes" id="UP000192223">
    <property type="component" value="Unplaced"/>
</dbReference>
<dbReference type="GO" id="GO:0045944">
    <property type="term" value="P:positive regulation of transcription by RNA polymerase II"/>
    <property type="evidence" value="ECO:0007669"/>
    <property type="project" value="UniProtKB-ARBA"/>
</dbReference>
<keyword evidence="11" id="KW-0539">Nucleus</keyword>
<dbReference type="PANTHER" id="PTHR10129:SF44">
    <property type="entry name" value="TRAFFIC JAM, ISOFORM C"/>
    <property type="match status" value="1"/>
</dbReference>
<sequence length="390" mass="44713">MQQTLGTRTIEPSRMEQNEQHLADEYVQGFDLEHLGDVTVKREEKGRATADSESWIPDEVTSAKFSRTWPEERRIPPISPSNESMYTPQPVLMNMTFINDPSTPPDTPPSQSPIPYNGHPGFMDEVMWFPQNMRVDPQPLDLRPNMPCMGNPVDWDRRDYAPSVLSVENHPTLQIQNQHQRPQSCSSGGSLVSQRRHSSNLTTSDYSSCESLTNRMQHASVISSDYSPCSEIPPRGHHLGGATSEYGSCSDLVPSRKHHNSISSIEQSPFEEKYGLLDKVLVKLSVKDLNKRVQHLPKDEINLIKQRRRTLKNRGYAQNCRHKRVQQRQDLEELNRSLKDDLRRIKTELSAIIQERDHLRQKIILLNKNLQGSQIHHLNSDGQNSPEFYL</sequence>
<dbReference type="OrthoDB" id="5974330at2759"/>
<keyword evidence="7" id="KW-0805">Transcription regulation</keyword>
<evidence type="ECO:0000256" key="11">
    <source>
        <dbReference type="ARBA" id="ARBA00023242"/>
    </source>
</evidence>
<evidence type="ECO:0000256" key="10">
    <source>
        <dbReference type="ARBA" id="ARBA00023163"/>
    </source>
</evidence>
<evidence type="ECO:0000313" key="18">
    <source>
        <dbReference type="Proteomes" id="UP000192223"/>
    </source>
</evidence>
<dbReference type="STRING" id="224129.A0A1W4W5H3"/>
<dbReference type="KEGG" id="apln:108732865"/>
<evidence type="ECO:0000256" key="4">
    <source>
        <dbReference type="ARBA" id="ARBA00022490"/>
    </source>
</evidence>
<name>A0A1W4W5H3_AGRPL</name>
<evidence type="ECO:0000256" key="16">
    <source>
        <dbReference type="SAM" id="MobiDB-lite"/>
    </source>
</evidence>
<dbReference type="GO" id="GO:0000981">
    <property type="term" value="F:DNA-binding transcription factor activity, RNA polymerase II-specific"/>
    <property type="evidence" value="ECO:0007669"/>
    <property type="project" value="TreeGrafter"/>
</dbReference>
<keyword evidence="18" id="KW-1185">Reference proteome</keyword>
<keyword evidence="4" id="KW-0963">Cytoplasm</keyword>
<evidence type="ECO:0000256" key="15">
    <source>
        <dbReference type="SAM" id="Coils"/>
    </source>
</evidence>
<keyword evidence="5" id="KW-1017">Isopeptide bond</keyword>
<evidence type="ECO:0000256" key="7">
    <source>
        <dbReference type="ARBA" id="ARBA00023015"/>
    </source>
</evidence>
<evidence type="ECO:0000256" key="14">
    <source>
        <dbReference type="ARBA" id="ARBA00071773"/>
    </source>
</evidence>
<protein>
    <recommendedName>
        <fullName evidence="14">Neural retina-specific leucine zipper protein</fullName>
    </recommendedName>
</protein>
<keyword evidence="15" id="KW-0175">Coiled coil</keyword>
<evidence type="ECO:0000256" key="12">
    <source>
        <dbReference type="ARBA" id="ARBA00055281"/>
    </source>
</evidence>
<evidence type="ECO:0000256" key="8">
    <source>
        <dbReference type="ARBA" id="ARBA00023125"/>
    </source>
</evidence>
<dbReference type="SMART" id="SM00338">
    <property type="entry name" value="BRLZ"/>
    <property type="match status" value="1"/>
</dbReference>
<keyword evidence="10" id="KW-0804">Transcription</keyword>
<keyword evidence="3" id="KW-0217">Developmental protein</keyword>
<dbReference type="FunFam" id="1.20.5.170:FF:000071">
    <property type="entry name" value="Neural retina-specific leucine zipper protein"/>
    <property type="match status" value="1"/>
</dbReference>
<dbReference type="SUPFAM" id="SSF47454">
    <property type="entry name" value="A DNA-binding domain in eukaryotic transcription factors"/>
    <property type="match status" value="1"/>
</dbReference>
<dbReference type="GO" id="GO:0005737">
    <property type="term" value="C:cytoplasm"/>
    <property type="evidence" value="ECO:0007669"/>
    <property type="project" value="UniProtKB-SubCell"/>
</dbReference>
<reference evidence="19" key="1">
    <citation type="submission" date="2025-08" db="UniProtKB">
        <authorList>
            <consortium name="RefSeq"/>
        </authorList>
    </citation>
    <scope>IDENTIFICATION</scope>
    <source>
        <tissue evidence="19">Entire body</tissue>
    </source>
</reference>
<dbReference type="InterPro" id="IPR008917">
    <property type="entry name" value="TF_DNA-bd_sf"/>
</dbReference>
<evidence type="ECO:0000256" key="3">
    <source>
        <dbReference type="ARBA" id="ARBA00022473"/>
    </source>
</evidence>
<gene>
    <name evidence="19" type="primary">LOC108732865</name>
</gene>
<dbReference type="Pfam" id="PF03131">
    <property type="entry name" value="bZIP_Maf"/>
    <property type="match status" value="1"/>
</dbReference>
<feature type="domain" description="BZIP" evidence="17">
    <location>
        <begin position="303"/>
        <end position="366"/>
    </location>
</feature>
<dbReference type="GeneID" id="108732865"/>
<evidence type="ECO:0000256" key="5">
    <source>
        <dbReference type="ARBA" id="ARBA00022499"/>
    </source>
</evidence>
<organism evidence="18 19">
    <name type="scientific">Agrilus planipennis</name>
    <name type="common">Emerald ash borer</name>
    <name type="synonym">Agrilus marcopoli</name>
    <dbReference type="NCBI Taxonomy" id="224129"/>
    <lineage>
        <taxon>Eukaryota</taxon>
        <taxon>Metazoa</taxon>
        <taxon>Ecdysozoa</taxon>
        <taxon>Arthropoda</taxon>
        <taxon>Hexapoda</taxon>
        <taxon>Insecta</taxon>
        <taxon>Pterygota</taxon>
        <taxon>Neoptera</taxon>
        <taxon>Endopterygota</taxon>
        <taxon>Coleoptera</taxon>
        <taxon>Polyphaga</taxon>
        <taxon>Elateriformia</taxon>
        <taxon>Buprestoidea</taxon>
        <taxon>Buprestidae</taxon>
        <taxon>Agrilinae</taxon>
        <taxon>Agrilus</taxon>
    </lineage>
</organism>
<evidence type="ECO:0000256" key="1">
    <source>
        <dbReference type="ARBA" id="ARBA00004123"/>
    </source>
</evidence>
<keyword evidence="8" id="KW-0238">DNA-binding</keyword>
<evidence type="ECO:0000256" key="13">
    <source>
        <dbReference type="ARBA" id="ARBA00066263"/>
    </source>
</evidence>
<feature type="coiled-coil region" evidence="15">
    <location>
        <begin position="317"/>
        <end position="362"/>
    </location>
</feature>
<evidence type="ECO:0000313" key="19">
    <source>
        <dbReference type="RefSeq" id="XP_018319364.1"/>
    </source>
</evidence>
<evidence type="ECO:0000256" key="6">
    <source>
        <dbReference type="ARBA" id="ARBA00022843"/>
    </source>
</evidence>
<evidence type="ECO:0000256" key="2">
    <source>
        <dbReference type="ARBA" id="ARBA00004496"/>
    </source>
</evidence>
<dbReference type="PROSITE" id="PS50217">
    <property type="entry name" value="BZIP"/>
    <property type="match status" value="1"/>
</dbReference>
<accession>A0A1W4W5H3</accession>
<dbReference type="InterPro" id="IPR004826">
    <property type="entry name" value="bZIP_Maf"/>
</dbReference>
<keyword evidence="6" id="KW-0832">Ubl conjugation</keyword>
<dbReference type="CDD" id="cd14718">
    <property type="entry name" value="bZIP_Maf_large"/>
    <property type="match status" value="1"/>
</dbReference>
<dbReference type="InterPro" id="IPR024874">
    <property type="entry name" value="Transcription_factor_Maf_fam"/>
</dbReference>
<dbReference type="GO" id="GO:0005634">
    <property type="term" value="C:nucleus"/>
    <property type="evidence" value="ECO:0007669"/>
    <property type="project" value="UniProtKB-SubCell"/>
</dbReference>
<dbReference type="AlphaFoldDB" id="A0A1W4W5H3"/>
<evidence type="ECO:0000259" key="17">
    <source>
        <dbReference type="PROSITE" id="PS50217"/>
    </source>
</evidence>
<comment type="subcellular location">
    <subcellularLocation>
        <location evidence="2">Cytoplasm</location>
    </subcellularLocation>
    <subcellularLocation>
        <location evidence="1">Nucleus</location>
    </subcellularLocation>
</comment>
<dbReference type="RefSeq" id="XP_018319364.1">
    <property type="nucleotide sequence ID" value="XM_018463862.1"/>
</dbReference>
<dbReference type="InterPro" id="IPR004827">
    <property type="entry name" value="bZIP"/>
</dbReference>
<keyword evidence="9" id="KW-0010">Activator</keyword>